<dbReference type="WBParaSite" id="Pan_g350.t1">
    <property type="protein sequence ID" value="Pan_g350.t1"/>
    <property type="gene ID" value="Pan_g350"/>
</dbReference>
<sequence length="144" mass="15640">MLFTPATWPIQAGSCPSGPPLASSVAVADNQSHPMFFVLSKSRATLATSPMHPTPSISYTLRKSNQQLDVSSQHRQPYIAREGHAASRPIYAFGGPLQRVLSSIPLEMGEDNTKSREMKNTLSKMESLRETKSAFAACFDGEGL</sequence>
<proteinExistence type="predicted"/>
<evidence type="ECO:0000313" key="1">
    <source>
        <dbReference type="Proteomes" id="UP000492821"/>
    </source>
</evidence>
<evidence type="ECO:0000313" key="2">
    <source>
        <dbReference type="WBParaSite" id="Pan_g350.t1"/>
    </source>
</evidence>
<dbReference type="Proteomes" id="UP000492821">
    <property type="component" value="Unassembled WGS sequence"/>
</dbReference>
<reference evidence="2" key="2">
    <citation type="submission" date="2020-10" db="UniProtKB">
        <authorList>
            <consortium name="WormBaseParasite"/>
        </authorList>
    </citation>
    <scope>IDENTIFICATION</scope>
</reference>
<protein>
    <submittedName>
        <fullName evidence="2">Uncharacterized protein</fullName>
    </submittedName>
</protein>
<keyword evidence="1" id="KW-1185">Reference proteome</keyword>
<reference evidence="1" key="1">
    <citation type="journal article" date="2013" name="Genetics">
        <title>The draft genome and transcriptome of Panagrellus redivivus are shaped by the harsh demands of a free-living lifestyle.</title>
        <authorList>
            <person name="Srinivasan J."/>
            <person name="Dillman A.R."/>
            <person name="Macchietto M.G."/>
            <person name="Heikkinen L."/>
            <person name="Lakso M."/>
            <person name="Fracchia K.M."/>
            <person name="Antoshechkin I."/>
            <person name="Mortazavi A."/>
            <person name="Wong G."/>
            <person name="Sternberg P.W."/>
        </authorList>
    </citation>
    <scope>NUCLEOTIDE SEQUENCE [LARGE SCALE GENOMIC DNA]</scope>
    <source>
        <strain evidence="1">MT8872</strain>
    </source>
</reference>
<accession>A0A7E4VW76</accession>
<organism evidence="1 2">
    <name type="scientific">Panagrellus redivivus</name>
    <name type="common">Microworm</name>
    <dbReference type="NCBI Taxonomy" id="6233"/>
    <lineage>
        <taxon>Eukaryota</taxon>
        <taxon>Metazoa</taxon>
        <taxon>Ecdysozoa</taxon>
        <taxon>Nematoda</taxon>
        <taxon>Chromadorea</taxon>
        <taxon>Rhabditida</taxon>
        <taxon>Tylenchina</taxon>
        <taxon>Panagrolaimomorpha</taxon>
        <taxon>Panagrolaimoidea</taxon>
        <taxon>Panagrolaimidae</taxon>
        <taxon>Panagrellus</taxon>
    </lineage>
</organism>
<dbReference type="AlphaFoldDB" id="A0A7E4VW76"/>
<name>A0A7E4VW76_PANRE</name>